<dbReference type="Pfam" id="PF22282">
    <property type="entry name" value="CydS"/>
    <property type="match status" value="1"/>
</dbReference>
<reference evidence="3" key="1">
    <citation type="journal article" date="2019" name="Int. J. Syst. Evol. Microbiol.">
        <title>The Global Catalogue of Microorganisms (GCM) 10K type strain sequencing project: providing services to taxonomists for standard genome sequencing and annotation.</title>
        <authorList>
            <consortium name="The Broad Institute Genomics Platform"/>
            <consortium name="The Broad Institute Genome Sequencing Center for Infectious Disease"/>
            <person name="Wu L."/>
            <person name="Ma J."/>
        </authorList>
    </citation>
    <scope>NUCLEOTIDE SEQUENCE [LARGE SCALE GENOMIC DNA]</scope>
    <source>
        <strain evidence="3">CGMCC 1.12237</strain>
    </source>
</reference>
<evidence type="ECO:0000256" key="1">
    <source>
        <dbReference type="SAM" id="Phobius"/>
    </source>
</evidence>
<keyword evidence="3" id="KW-1185">Reference proteome</keyword>
<evidence type="ECO:0000313" key="3">
    <source>
        <dbReference type="Proteomes" id="UP001596147"/>
    </source>
</evidence>
<proteinExistence type="predicted"/>
<sequence length="35" mass="3776">MNNFLITGAPFIVLILATAAAFFMASDDKDVSDKK</sequence>
<keyword evidence="1" id="KW-1133">Transmembrane helix</keyword>
<dbReference type="EMBL" id="JBHSMC010000045">
    <property type="protein sequence ID" value="MFC5467021.1"/>
    <property type="molecule type" value="Genomic_DNA"/>
</dbReference>
<organism evidence="2 3">
    <name type="scientific">Lederbergia graminis</name>
    <dbReference type="NCBI Taxonomy" id="735518"/>
    <lineage>
        <taxon>Bacteria</taxon>
        <taxon>Bacillati</taxon>
        <taxon>Bacillota</taxon>
        <taxon>Bacilli</taxon>
        <taxon>Bacillales</taxon>
        <taxon>Bacillaceae</taxon>
        <taxon>Lederbergia</taxon>
    </lineage>
</organism>
<evidence type="ECO:0000313" key="2">
    <source>
        <dbReference type="EMBL" id="MFC5467021.1"/>
    </source>
</evidence>
<accession>A0ABW0LNW1</accession>
<keyword evidence="1" id="KW-0812">Transmembrane</keyword>
<feature type="transmembrane region" description="Helical" evidence="1">
    <location>
        <begin position="6"/>
        <end position="25"/>
    </location>
</feature>
<comment type="caution">
    <text evidence="2">The sequence shown here is derived from an EMBL/GenBank/DDBJ whole genome shotgun (WGS) entry which is preliminary data.</text>
</comment>
<dbReference type="RefSeq" id="WP_382355838.1">
    <property type="nucleotide sequence ID" value="NZ_JBHSMC010000045.1"/>
</dbReference>
<gene>
    <name evidence="2" type="ORF">ACFPM4_20040</name>
</gene>
<dbReference type="InterPro" id="IPR054381">
    <property type="entry name" value="CydS"/>
</dbReference>
<keyword evidence="1" id="KW-0472">Membrane</keyword>
<dbReference type="Proteomes" id="UP001596147">
    <property type="component" value="Unassembled WGS sequence"/>
</dbReference>
<name>A0ABW0LNW1_9BACI</name>
<protein>
    <submittedName>
        <fullName evidence="2">Uncharacterized protein</fullName>
    </submittedName>
</protein>